<evidence type="ECO:0000256" key="1">
    <source>
        <dbReference type="SAM" id="SignalP"/>
    </source>
</evidence>
<organism evidence="2 3">
    <name type="scientific">Modicisalibacter xianhensis</name>
    <dbReference type="NCBI Taxonomy" id="442341"/>
    <lineage>
        <taxon>Bacteria</taxon>
        <taxon>Pseudomonadati</taxon>
        <taxon>Pseudomonadota</taxon>
        <taxon>Gammaproteobacteria</taxon>
        <taxon>Oceanospirillales</taxon>
        <taxon>Halomonadaceae</taxon>
        <taxon>Modicisalibacter</taxon>
    </lineage>
</organism>
<dbReference type="EMBL" id="FOPY01000008">
    <property type="protein sequence ID" value="SFH71992.1"/>
    <property type="molecule type" value="Genomic_DNA"/>
</dbReference>
<keyword evidence="1" id="KW-0732">Signal</keyword>
<evidence type="ECO:0000313" key="2">
    <source>
        <dbReference type="EMBL" id="SFH71992.1"/>
    </source>
</evidence>
<gene>
    <name evidence="2" type="ORF">SAMN04487959_108126</name>
</gene>
<feature type="chain" id="PRO_5011538210" description="Right handed beta helix region" evidence="1">
    <location>
        <begin position="28"/>
        <end position="723"/>
    </location>
</feature>
<reference evidence="2 3" key="1">
    <citation type="submission" date="2016-10" db="EMBL/GenBank/DDBJ databases">
        <authorList>
            <person name="de Groot N.N."/>
        </authorList>
    </citation>
    <scope>NUCLEOTIDE SEQUENCE [LARGE SCALE GENOMIC DNA]</scope>
    <source>
        <strain evidence="2 3">CGMCC 1.6848</strain>
    </source>
</reference>
<dbReference type="STRING" id="442341.SAMN04487959_108126"/>
<protein>
    <recommendedName>
        <fullName evidence="4">Right handed beta helix region</fullName>
    </recommendedName>
</protein>
<dbReference type="RefSeq" id="WP_143097588.1">
    <property type="nucleotide sequence ID" value="NZ_FOPY01000008.1"/>
</dbReference>
<sequence>MNHARRHFLYRIFKAGAVLTAAQQAWAGNVLSGQTKSASAQEVQTNYPDDHPNHAGDISGAHVHTMTGRQPLHKALDGRVVSVATLEDLRVLPTDQIAEGTLVRVAGYHAPGDDGGGLFTLVTKLDVPPDDIIHVIAAGKKLWRRCHQGFFTSAQAGIKRDGTREDEALQKAINTAFDHKLRFHLSHGAHTHGGMILIPHDVVITGCGKHESYFYNDFRNAGQRGVIVGTYGPANSYIPAYHPEHVYGLSHTVSNRLYVKNSQDFQVGDIIGIEGTRRVRNTNLYSPNQINEVASVHEKYIVARYFIDDDYDGGRVIRLNQPELTEGDTFTDATGRQWNLHVSVNTRITNVGFRQKAGFRWPAVNLSTYKTVFDNCSFGSKEGYTAVSGNPVARTVFKDCEFLYSRNAWEFAYYSHDTEVINPTILRVKSSPSNAGDYICHANTSEGAKRIHVNGGQLNDGGPSDKDITMLQTGPESSIRNFTITTFGRGVWGDAYATMSGCTIMWKNEFGIAGFSHGYANDNIVVSQKGSSGHAILVDRGTFKNNVLRSVDGSRRHCDVLQPVNRHTLRTDEDGNNTFKSTPVYYSSYSNSLPAVNGRATIGLLELAEGTIEQDSIISYEMMIEIPNSAHIDFLLNGQSLHTIHENNRVIGIHGKIVFASGKGMDNKHCRLFLTSSTGQYHALPLNAGVAWPDVKNFEIQVFGLRESQSIRRHYIRMERNFS</sequence>
<proteinExistence type="predicted"/>
<feature type="signal peptide" evidence="1">
    <location>
        <begin position="1"/>
        <end position="27"/>
    </location>
</feature>
<dbReference type="AlphaFoldDB" id="A0A1I3CBT0"/>
<accession>A0A1I3CBT0</accession>
<evidence type="ECO:0000313" key="3">
    <source>
        <dbReference type="Proteomes" id="UP000199040"/>
    </source>
</evidence>
<keyword evidence="3" id="KW-1185">Reference proteome</keyword>
<dbReference type="Proteomes" id="UP000199040">
    <property type="component" value="Unassembled WGS sequence"/>
</dbReference>
<evidence type="ECO:0008006" key="4">
    <source>
        <dbReference type="Google" id="ProtNLM"/>
    </source>
</evidence>
<name>A0A1I3CBT0_9GAMM</name>